<dbReference type="OrthoDB" id="2250022at2759"/>
<dbReference type="SMART" id="SM00474">
    <property type="entry name" value="35EXOc"/>
    <property type="match status" value="1"/>
</dbReference>
<dbReference type="Pfam" id="PF00570">
    <property type="entry name" value="HRDC"/>
    <property type="match status" value="1"/>
</dbReference>
<evidence type="ECO:0000256" key="5">
    <source>
        <dbReference type="ARBA" id="ARBA00022835"/>
    </source>
</evidence>
<dbReference type="InParanoid" id="A0A067QXE4"/>
<dbReference type="InterPro" id="IPR002121">
    <property type="entry name" value="HRDC_dom"/>
</dbReference>
<evidence type="ECO:0000259" key="11">
    <source>
        <dbReference type="PROSITE" id="PS50967"/>
    </source>
</evidence>
<dbReference type="FunFam" id="1.10.150.80:FF:000001">
    <property type="entry name" value="Putative exosome component 10"/>
    <property type="match status" value="1"/>
</dbReference>
<feature type="compositionally biased region" description="Low complexity" evidence="10">
    <location>
        <begin position="726"/>
        <end position="736"/>
    </location>
</feature>
<dbReference type="FunFam" id="3.30.420.10:FF:000059">
    <property type="entry name" value="Exosome complex exonuclease Rrp6"/>
    <property type="match status" value="1"/>
</dbReference>
<dbReference type="InterPro" id="IPR036397">
    <property type="entry name" value="RNaseH_sf"/>
</dbReference>
<dbReference type="InterPro" id="IPR010997">
    <property type="entry name" value="HRDC-like_sf"/>
</dbReference>
<dbReference type="STRING" id="136037.A0A067QXE4"/>
<dbReference type="InterPro" id="IPR049559">
    <property type="entry name" value="Rrp6p-like_exo"/>
</dbReference>
<dbReference type="GO" id="GO:0000175">
    <property type="term" value="F:3'-5'-RNA exonuclease activity"/>
    <property type="evidence" value="ECO:0007669"/>
    <property type="project" value="InterPro"/>
</dbReference>
<dbReference type="Gene3D" id="1.10.150.80">
    <property type="entry name" value="HRDC domain"/>
    <property type="match status" value="1"/>
</dbReference>
<accession>A0A067QXE4</accession>
<dbReference type="GO" id="GO:0071037">
    <property type="term" value="P:nuclear polyadenylation-dependent snRNA catabolic process"/>
    <property type="evidence" value="ECO:0007669"/>
    <property type="project" value="TreeGrafter"/>
</dbReference>
<dbReference type="GO" id="GO:0071044">
    <property type="term" value="P:histone mRNA catabolic process"/>
    <property type="evidence" value="ECO:0007669"/>
    <property type="project" value="TreeGrafter"/>
</dbReference>
<keyword evidence="5" id="KW-0271">Exosome</keyword>
<dbReference type="CDD" id="cd06147">
    <property type="entry name" value="Rrp6p_like_exo"/>
    <property type="match status" value="1"/>
</dbReference>
<organism evidence="12 13">
    <name type="scientific">Zootermopsis nevadensis</name>
    <name type="common">Dampwood termite</name>
    <dbReference type="NCBI Taxonomy" id="136037"/>
    <lineage>
        <taxon>Eukaryota</taxon>
        <taxon>Metazoa</taxon>
        <taxon>Ecdysozoa</taxon>
        <taxon>Arthropoda</taxon>
        <taxon>Hexapoda</taxon>
        <taxon>Insecta</taxon>
        <taxon>Pterygota</taxon>
        <taxon>Neoptera</taxon>
        <taxon>Polyneoptera</taxon>
        <taxon>Dictyoptera</taxon>
        <taxon>Blattodea</taxon>
        <taxon>Blattoidea</taxon>
        <taxon>Termitoidae</taxon>
        <taxon>Termopsidae</taxon>
        <taxon>Zootermopsis</taxon>
    </lineage>
</organism>
<keyword evidence="3" id="KW-0540">Nuclease</keyword>
<dbReference type="Gene3D" id="3.30.420.10">
    <property type="entry name" value="Ribonuclease H-like superfamily/Ribonuclease H"/>
    <property type="match status" value="1"/>
</dbReference>
<feature type="region of interest" description="Disordered" evidence="10">
    <location>
        <begin position="665"/>
        <end position="736"/>
    </location>
</feature>
<dbReference type="eggNOG" id="KOG2206">
    <property type="taxonomic scope" value="Eukaryota"/>
</dbReference>
<evidence type="ECO:0000256" key="9">
    <source>
        <dbReference type="ARBA" id="ARBA00070365"/>
    </source>
</evidence>
<dbReference type="SUPFAM" id="SSF53098">
    <property type="entry name" value="Ribonuclease H-like"/>
    <property type="match status" value="1"/>
</dbReference>
<dbReference type="GO" id="GO:0003727">
    <property type="term" value="F:single-stranded RNA binding"/>
    <property type="evidence" value="ECO:0007669"/>
    <property type="project" value="TreeGrafter"/>
</dbReference>
<dbReference type="GO" id="GO:0071035">
    <property type="term" value="P:nuclear polyadenylation-dependent rRNA catabolic process"/>
    <property type="evidence" value="ECO:0007669"/>
    <property type="project" value="TreeGrafter"/>
</dbReference>
<feature type="compositionally biased region" description="Basic residues" evidence="10">
    <location>
        <begin position="847"/>
        <end position="856"/>
    </location>
</feature>
<evidence type="ECO:0000256" key="8">
    <source>
        <dbReference type="ARBA" id="ARBA00043957"/>
    </source>
</evidence>
<dbReference type="EMBL" id="KK852902">
    <property type="protein sequence ID" value="KDR14061.1"/>
    <property type="molecule type" value="Genomic_DNA"/>
</dbReference>
<dbReference type="GO" id="GO:0071036">
    <property type="term" value="P:nuclear polyadenylation-dependent snoRNA catabolic process"/>
    <property type="evidence" value="ECO:0007669"/>
    <property type="project" value="TreeGrafter"/>
</dbReference>
<dbReference type="PANTHER" id="PTHR12124:SF47">
    <property type="entry name" value="EXOSOME COMPONENT 10"/>
    <property type="match status" value="1"/>
</dbReference>
<dbReference type="GO" id="GO:0071051">
    <property type="term" value="P:poly(A)-dependent snoRNA 3'-end processing"/>
    <property type="evidence" value="ECO:0007669"/>
    <property type="project" value="TreeGrafter"/>
</dbReference>
<evidence type="ECO:0000256" key="2">
    <source>
        <dbReference type="ARBA" id="ARBA00022552"/>
    </source>
</evidence>
<proteinExistence type="inferred from homology"/>
<feature type="region of interest" description="Disordered" evidence="10">
    <location>
        <begin position="758"/>
        <end position="866"/>
    </location>
</feature>
<feature type="region of interest" description="Disordered" evidence="10">
    <location>
        <begin position="1"/>
        <end position="27"/>
    </location>
</feature>
<sequence length="866" mass="99669">MEDVGGSCSKEKLSTDKKDLGNKEQNESYESILPGFKTFEEFRQAGFKALMEATRNSNSLPTGQSWDYYTTYPSFKKVMDAEGARVLKLISLILHHQGIRGNILRRDFEEKFDLIVDANDSILERVGFNLDEISGIRRNPEPVLVEAVGSSARPVSGSWNLIRSQTLSDGNSSGLQPVRLLTAKNIQRPQIKFKDKIDNSSLPFEPRIKEKPNSLKPLAVTLQLSEDGEESFSHPYEFELEHFTPSNTQLEHTEPHVYKPLEETPLIMVDHADQLPDLLQDLASYSEIAVDLEHHSYRSFQGFTCLMQISTRETDYIIDTLLLRDKLHCLNEVFTKRSIIKVFHGAVHDIEWLQRDLCLYVVNMFDTHEAAKTLNFSQLSLAFLMKHYCNVIADKHFQLADWRIRPLPDELVMYARQDTHYLLYIYDMMQNALLDAANGQRNLLQSVFQQSTEICKTRYEKPVLREDSHMLLYRRNKKLFDNRQLYALQKLYQWRDRISREDDESTGYVLPNHMMLQIAESLPREMQGIMACCNPIPPLVRQNLLTLHNIVLEARNQPLVKPILEEELRTRVSTQTWNKVNLDGVLHCPHDLTHIQDFRDDLPTLLGSTYNANEIKAGVLNIQKTKPIISLFEAETPEADIDTHDYVTFVCPYERYKRVKPFVQSQESASASTEDVAAVNGTRQDGDDEEQMQRVKVDLTEINSKMVTKKGEEKGEGTNNAEIIHSQPSSSLLLQLKPEESEGVETLRSKVSRKRKNFNKKFSIAQPEQNNSDAQSCKRPKPDESVKDNISSPHYTPHTGNKRGKRGKKRQNEEGFQPFDYSKVNFSRFQGGSKVSVTNHRNEQKPKGKKRRRGKNKSMTFGREQW</sequence>
<comment type="subcellular location">
    <subcellularLocation>
        <location evidence="1">Nucleus</location>
    </subcellularLocation>
</comment>
<evidence type="ECO:0000256" key="6">
    <source>
        <dbReference type="ARBA" id="ARBA00022839"/>
    </source>
</evidence>
<dbReference type="SUPFAM" id="SSF47819">
    <property type="entry name" value="HRDC-like"/>
    <property type="match status" value="1"/>
</dbReference>
<dbReference type="GO" id="GO:0000166">
    <property type="term" value="F:nucleotide binding"/>
    <property type="evidence" value="ECO:0007669"/>
    <property type="project" value="InterPro"/>
</dbReference>
<comment type="similarity">
    <text evidence="8">Belongs to the exosome component 10/RRP6 family.</text>
</comment>
<feature type="domain" description="HRDC" evidence="11">
    <location>
        <begin position="481"/>
        <end position="561"/>
    </location>
</feature>
<dbReference type="InterPro" id="IPR045092">
    <property type="entry name" value="Rrp6-like"/>
</dbReference>
<dbReference type="SMART" id="SM00341">
    <property type="entry name" value="HRDC"/>
    <property type="match status" value="1"/>
</dbReference>
<feature type="compositionally biased region" description="Polar residues" evidence="10">
    <location>
        <begin position="824"/>
        <end position="839"/>
    </location>
</feature>
<dbReference type="GO" id="GO:0071040">
    <property type="term" value="P:nuclear polyadenylation-dependent antisense transcript catabolic process"/>
    <property type="evidence" value="ECO:0007669"/>
    <property type="project" value="TreeGrafter"/>
</dbReference>
<dbReference type="GO" id="GO:0000176">
    <property type="term" value="C:nuclear exosome (RNase complex)"/>
    <property type="evidence" value="ECO:0007669"/>
    <property type="project" value="InterPro"/>
</dbReference>
<dbReference type="InterPro" id="IPR012337">
    <property type="entry name" value="RNaseH-like_sf"/>
</dbReference>
<feature type="compositionally biased region" description="Basic residues" evidence="10">
    <location>
        <begin position="800"/>
        <end position="809"/>
    </location>
</feature>
<dbReference type="GO" id="GO:0005730">
    <property type="term" value="C:nucleolus"/>
    <property type="evidence" value="ECO:0007669"/>
    <property type="project" value="TreeGrafter"/>
</dbReference>
<dbReference type="GO" id="GO:0000467">
    <property type="term" value="P:exonucleolytic trimming to generate mature 3'-end of 5.8S rRNA from tricistronic rRNA transcript (SSU-rRNA, 5.8S rRNA, LSU-rRNA)"/>
    <property type="evidence" value="ECO:0007669"/>
    <property type="project" value="InterPro"/>
</dbReference>
<dbReference type="InterPro" id="IPR002562">
    <property type="entry name" value="3'-5'_exonuclease_dom"/>
</dbReference>
<keyword evidence="6" id="KW-0269">Exonuclease</keyword>
<evidence type="ECO:0000256" key="3">
    <source>
        <dbReference type="ARBA" id="ARBA00022722"/>
    </source>
</evidence>
<evidence type="ECO:0000256" key="4">
    <source>
        <dbReference type="ARBA" id="ARBA00022801"/>
    </source>
</evidence>
<dbReference type="FunCoup" id="A0A067QXE4">
    <property type="interactions" value="2099"/>
</dbReference>
<dbReference type="AlphaFoldDB" id="A0A067QXE4"/>
<dbReference type="InterPro" id="IPR044876">
    <property type="entry name" value="HRDC_dom_sf"/>
</dbReference>
<reference evidence="12 13" key="1">
    <citation type="journal article" date="2014" name="Nat. Commun.">
        <title>Molecular traces of alternative social organization in a termite genome.</title>
        <authorList>
            <person name="Terrapon N."/>
            <person name="Li C."/>
            <person name="Robertson H.M."/>
            <person name="Ji L."/>
            <person name="Meng X."/>
            <person name="Booth W."/>
            <person name="Chen Z."/>
            <person name="Childers C.P."/>
            <person name="Glastad K.M."/>
            <person name="Gokhale K."/>
            <person name="Gowin J."/>
            <person name="Gronenberg W."/>
            <person name="Hermansen R.A."/>
            <person name="Hu H."/>
            <person name="Hunt B.G."/>
            <person name="Huylmans A.K."/>
            <person name="Khalil S.M."/>
            <person name="Mitchell R.D."/>
            <person name="Munoz-Torres M.C."/>
            <person name="Mustard J.A."/>
            <person name="Pan H."/>
            <person name="Reese J.T."/>
            <person name="Scharf M.E."/>
            <person name="Sun F."/>
            <person name="Vogel H."/>
            <person name="Xiao J."/>
            <person name="Yang W."/>
            <person name="Yang Z."/>
            <person name="Yang Z."/>
            <person name="Zhou J."/>
            <person name="Zhu J."/>
            <person name="Brent C.S."/>
            <person name="Elsik C.G."/>
            <person name="Goodisman M.A."/>
            <person name="Liberles D.A."/>
            <person name="Roe R.M."/>
            <person name="Vargo E.L."/>
            <person name="Vilcinskas A."/>
            <person name="Wang J."/>
            <person name="Bornberg-Bauer E."/>
            <person name="Korb J."/>
            <person name="Zhang G."/>
            <person name="Liebig J."/>
        </authorList>
    </citation>
    <scope>NUCLEOTIDE SEQUENCE [LARGE SCALE GENOMIC DNA]</scope>
    <source>
        <tissue evidence="12">Whole organism</tissue>
    </source>
</reference>
<keyword evidence="2" id="KW-0698">rRNA processing</keyword>
<evidence type="ECO:0000256" key="1">
    <source>
        <dbReference type="ARBA" id="ARBA00004123"/>
    </source>
</evidence>
<dbReference type="PANTHER" id="PTHR12124">
    <property type="entry name" value="POLYMYOSITIS/SCLERODERMA AUTOANTIGEN-RELATED"/>
    <property type="match status" value="1"/>
</dbReference>
<keyword evidence="4" id="KW-0378">Hydrolase</keyword>
<protein>
    <recommendedName>
        <fullName evidence="9">Exosome complex component 10 homolog</fullName>
    </recommendedName>
</protein>
<evidence type="ECO:0000256" key="7">
    <source>
        <dbReference type="ARBA" id="ARBA00023242"/>
    </source>
</evidence>
<keyword evidence="7" id="KW-0539">Nucleus</keyword>
<dbReference type="OMA" id="NIMRPQM"/>
<dbReference type="Pfam" id="PF01612">
    <property type="entry name" value="DNA_pol_A_exo1"/>
    <property type="match status" value="1"/>
</dbReference>
<dbReference type="Proteomes" id="UP000027135">
    <property type="component" value="Unassembled WGS sequence"/>
</dbReference>
<evidence type="ECO:0000313" key="12">
    <source>
        <dbReference type="EMBL" id="KDR14061.1"/>
    </source>
</evidence>
<evidence type="ECO:0000256" key="10">
    <source>
        <dbReference type="SAM" id="MobiDB-lite"/>
    </source>
</evidence>
<evidence type="ECO:0000313" key="13">
    <source>
        <dbReference type="Proteomes" id="UP000027135"/>
    </source>
</evidence>
<dbReference type="Pfam" id="PF08066">
    <property type="entry name" value="PMC2NT"/>
    <property type="match status" value="1"/>
</dbReference>
<gene>
    <name evidence="12" type="ORF">L798_11974</name>
</gene>
<dbReference type="GO" id="GO:0071038">
    <property type="term" value="P:TRAMP-dependent tRNA surveillance pathway"/>
    <property type="evidence" value="ECO:0007669"/>
    <property type="project" value="TreeGrafter"/>
</dbReference>
<feature type="compositionally biased region" description="Basic and acidic residues" evidence="10">
    <location>
        <begin position="9"/>
        <end position="26"/>
    </location>
</feature>
<keyword evidence="13" id="KW-1185">Reference proteome</keyword>
<dbReference type="PROSITE" id="PS50967">
    <property type="entry name" value="HRDC"/>
    <property type="match status" value="1"/>
</dbReference>
<name>A0A067QXE4_ZOONE</name>
<feature type="compositionally biased region" description="Polar residues" evidence="10">
    <location>
        <begin position="766"/>
        <end position="775"/>
    </location>
</feature>
<dbReference type="InterPro" id="IPR012588">
    <property type="entry name" value="Exosome-assoc_fac_Rrp6_N"/>
</dbReference>
<dbReference type="GO" id="GO:0071039">
    <property type="term" value="P:nuclear polyadenylation-dependent CUT catabolic process"/>
    <property type="evidence" value="ECO:0007669"/>
    <property type="project" value="TreeGrafter"/>
</dbReference>